<feature type="transmembrane region" description="Helical" evidence="1">
    <location>
        <begin position="12"/>
        <end position="28"/>
    </location>
</feature>
<evidence type="ECO:0000256" key="1">
    <source>
        <dbReference type="SAM" id="Phobius"/>
    </source>
</evidence>
<evidence type="ECO:0000313" key="2">
    <source>
        <dbReference type="EMBL" id="QDD14047.1"/>
    </source>
</evidence>
<proteinExistence type="predicted"/>
<feature type="transmembrane region" description="Helical" evidence="1">
    <location>
        <begin position="116"/>
        <end position="138"/>
    </location>
</feature>
<keyword evidence="3" id="KW-1185">Reference proteome</keyword>
<reference evidence="2 3" key="1">
    <citation type="journal article" date="2019" name="ISME J.">
        <title>Evolution in action: habitat transition from sediment to the pelagial leads to genome streamlining in Methylophilaceae.</title>
        <authorList>
            <person name="Salcher M."/>
            <person name="Schaefle D."/>
            <person name="Kaspar M."/>
            <person name="Neuenschwander S.M."/>
            <person name="Ghai R."/>
        </authorList>
    </citation>
    <scope>NUCLEOTIDE SEQUENCE [LARGE SCALE GENOMIC DNA]</scope>
    <source>
        <strain evidence="2 3">MMS-RI-1</strain>
    </source>
</reference>
<name>A0AAE6FU77_9PROT</name>
<organism evidence="2 3">
    <name type="scientific">Candidatus Methylopumilus rimovensis</name>
    <dbReference type="NCBI Taxonomy" id="2588535"/>
    <lineage>
        <taxon>Bacteria</taxon>
        <taxon>Pseudomonadati</taxon>
        <taxon>Pseudomonadota</taxon>
        <taxon>Betaproteobacteria</taxon>
        <taxon>Nitrosomonadales</taxon>
        <taxon>Methylophilaceae</taxon>
        <taxon>Candidatus Methylopumilus</taxon>
    </lineage>
</organism>
<dbReference type="Proteomes" id="UP000312102">
    <property type="component" value="Chromosome"/>
</dbReference>
<accession>A0AAE6FU77</accession>
<gene>
    <name evidence="2" type="ORF">FIT61_06385</name>
</gene>
<keyword evidence="1" id="KW-0812">Transmembrane</keyword>
<evidence type="ECO:0000313" key="3">
    <source>
        <dbReference type="Proteomes" id="UP000312102"/>
    </source>
</evidence>
<keyword evidence="1" id="KW-1133">Transmembrane helix</keyword>
<sequence>MTFKLPRPDSKEFFLTLAISFLMVITRGNHVTTFYALPDASLALFLIGGIYLNSIRFFIALFLLALFIDFGASALDPKLAFCLTKGYWGLIPAYASLWICGYFLNKQKYLQKLSIFIPYVSVAVVVAFLISTQTYYLFSERFGSPSLAESLLHGWEYLPQYFLSSFIYIGLFWLTQNIIIKNKIFSNLKKFKPL</sequence>
<dbReference type="EMBL" id="CP040986">
    <property type="protein sequence ID" value="QDD14047.1"/>
    <property type="molecule type" value="Genomic_DNA"/>
</dbReference>
<protein>
    <submittedName>
        <fullName evidence="2">Uncharacterized protein</fullName>
    </submittedName>
</protein>
<keyword evidence="1" id="KW-0472">Membrane</keyword>
<dbReference type="KEGG" id="mrk:FIT61_06385"/>
<dbReference type="AlphaFoldDB" id="A0AAE6FU77"/>
<feature type="transmembrane region" description="Helical" evidence="1">
    <location>
        <begin position="158"/>
        <end position="180"/>
    </location>
</feature>
<dbReference type="RefSeq" id="WP_139883840.1">
    <property type="nucleotide sequence ID" value="NZ_CP040986.1"/>
</dbReference>
<feature type="transmembrane region" description="Helical" evidence="1">
    <location>
        <begin position="87"/>
        <end position="104"/>
    </location>
</feature>